<dbReference type="AlphaFoldDB" id="A0A0K1PZW2"/>
<evidence type="ECO:0000256" key="6">
    <source>
        <dbReference type="SAM" id="Phobius"/>
    </source>
</evidence>
<keyword evidence="4 6" id="KW-1133">Transmembrane helix</keyword>
<sequence length="348" mass="36897">MTPTQKRALVWVVLLSFALAAWVASPLWVSILLGVILAVSTHRTYDRLRRRVEKKRAPLIAALLTLGSGILVAALSAGIVFLAANELATLVAHFSSAGAGSLAGIVGERAEHVIRELGIDTQRLYEWGRSQLAAAAQYAAATAAVILRKTSFAVLGLVVTLVTMYYMLIEGQDLTRRIELISPLEPRHTRALLDEAREVGRTAFIGTLGTAAVQGVIAGVGYAILGVPHPVTWAVATALASFLPVIGTVLVWGPLAGYLLLEGHPVRAVLLVIYGIIAITSLADYVIRPRLVGKGHGHPLLTLIALLGGIEVFGLAGLVVAPIVMSVFLAAVRLYEREVRAGALPESN</sequence>
<evidence type="ECO:0000313" key="8">
    <source>
        <dbReference type="Proteomes" id="UP000064967"/>
    </source>
</evidence>
<evidence type="ECO:0000313" key="7">
    <source>
        <dbReference type="EMBL" id="AKU98921.1"/>
    </source>
</evidence>
<organism evidence="7 8">
    <name type="scientific">Labilithrix luteola</name>
    <dbReference type="NCBI Taxonomy" id="1391654"/>
    <lineage>
        <taxon>Bacteria</taxon>
        <taxon>Pseudomonadati</taxon>
        <taxon>Myxococcota</taxon>
        <taxon>Polyangia</taxon>
        <taxon>Polyangiales</taxon>
        <taxon>Labilitrichaceae</taxon>
        <taxon>Labilithrix</taxon>
    </lineage>
</organism>
<evidence type="ECO:0008006" key="9">
    <source>
        <dbReference type="Google" id="ProtNLM"/>
    </source>
</evidence>
<dbReference type="Proteomes" id="UP000064967">
    <property type="component" value="Chromosome"/>
</dbReference>
<proteinExistence type="inferred from homology"/>
<keyword evidence="8" id="KW-1185">Reference proteome</keyword>
<dbReference type="KEGG" id="llu:AKJ09_05585"/>
<feature type="transmembrane region" description="Helical" evidence="6">
    <location>
        <begin position="59"/>
        <end position="81"/>
    </location>
</feature>
<evidence type="ECO:0000256" key="1">
    <source>
        <dbReference type="ARBA" id="ARBA00004141"/>
    </source>
</evidence>
<gene>
    <name evidence="7" type="ORF">AKJ09_05585</name>
</gene>
<dbReference type="STRING" id="1391654.AKJ09_05585"/>
<keyword evidence="3 6" id="KW-0812">Transmembrane</keyword>
<comment type="similarity">
    <text evidence="2">Belongs to the autoinducer-2 exporter (AI-2E) (TC 2.A.86) family.</text>
</comment>
<feature type="transmembrane region" description="Helical" evidence="6">
    <location>
        <begin position="231"/>
        <end position="261"/>
    </location>
</feature>
<dbReference type="PANTHER" id="PTHR21716:SF4">
    <property type="entry name" value="TRANSMEMBRANE PROTEIN 245"/>
    <property type="match status" value="1"/>
</dbReference>
<evidence type="ECO:0000256" key="3">
    <source>
        <dbReference type="ARBA" id="ARBA00022692"/>
    </source>
</evidence>
<feature type="transmembrane region" description="Helical" evidence="6">
    <location>
        <begin position="12"/>
        <end position="39"/>
    </location>
</feature>
<dbReference type="GO" id="GO:0016020">
    <property type="term" value="C:membrane"/>
    <property type="evidence" value="ECO:0007669"/>
    <property type="project" value="UniProtKB-SubCell"/>
</dbReference>
<dbReference type="Pfam" id="PF01594">
    <property type="entry name" value="AI-2E_transport"/>
    <property type="match status" value="1"/>
</dbReference>
<feature type="transmembrane region" description="Helical" evidence="6">
    <location>
        <begin position="299"/>
        <end position="332"/>
    </location>
</feature>
<feature type="transmembrane region" description="Helical" evidence="6">
    <location>
        <begin position="203"/>
        <end position="225"/>
    </location>
</feature>
<accession>A0A0K1PZW2</accession>
<name>A0A0K1PZW2_9BACT</name>
<dbReference type="InterPro" id="IPR002549">
    <property type="entry name" value="AI-2E-like"/>
</dbReference>
<dbReference type="PANTHER" id="PTHR21716">
    <property type="entry name" value="TRANSMEMBRANE PROTEIN"/>
    <property type="match status" value="1"/>
</dbReference>
<feature type="transmembrane region" description="Helical" evidence="6">
    <location>
        <begin position="152"/>
        <end position="169"/>
    </location>
</feature>
<reference evidence="7 8" key="1">
    <citation type="submission" date="2015-08" db="EMBL/GenBank/DDBJ databases">
        <authorList>
            <person name="Babu N.S."/>
            <person name="Beckwith C.J."/>
            <person name="Beseler K.G."/>
            <person name="Brison A."/>
            <person name="Carone J.V."/>
            <person name="Caskin T.P."/>
            <person name="Diamond M."/>
            <person name="Durham M.E."/>
            <person name="Foxe J.M."/>
            <person name="Go M."/>
            <person name="Henderson B.A."/>
            <person name="Jones I.B."/>
            <person name="McGettigan J.A."/>
            <person name="Micheletti S.J."/>
            <person name="Nasrallah M.E."/>
            <person name="Ortiz D."/>
            <person name="Piller C.R."/>
            <person name="Privatt S.R."/>
            <person name="Schneider S.L."/>
            <person name="Sharp S."/>
            <person name="Smith T.C."/>
            <person name="Stanton J.D."/>
            <person name="Ullery H.E."/>
            <person name="Wilson R.J."/>
            <person name="Serrano M.G."/>
            <person name="Buck G."/>
            <person name="Lee V."/>
            <person name="Wang Y."/>
            <person name="Carvalho R."/>
            <person name="Voegtly L."/>
            <person name="Shi R."/>
            <person name="Duckworth R."/>
            <person name="Johnson A."/>
            <person name="Loviza R."/>
            <person name="Walstead R."/>
            <person name="Shah Z."/>
            <person name="Kiflezghi M."/>
            <person name="Wade K."/>
            <person name="Ball S.L."/>
            <person name="Bradley K.W."/>
            <person name="Asai D.J."/>
            <person name="Bowman C.A."/>
            <person name="Russell D.A."/>
            <person name="Pope W.H."/>
            <person name="Jacobs-Sera D."/>
            <person name="Hendrix R.W."/>
            <person name="Hatfull G.F."/>
        </authorList>
    </citation>
    <scope>NUCLEOTIDE SEQUENCE [LARGE SCALE GENOMIC DNA]</scope>
    <source>
        <strain evidence="7 8">DSM 27648</strain>
    </source>
</reference>
<evidence type="ECO:0000256" key="5">
    <source>
        <dbReference type="ARBA" id="ARBA00023136"/>
    </source>
</evidence>
<evidence type="ECO:0000256" key="2">
    <source>
        <dbReference type="ARBA" id="ARBA00009773"/>
    </source>
</evidence>
<keyword evidence="5 6" id="KW-0472">Membrane</keyword>
<protein>
    <recommendedName>
        <fullName evidence="9">AI-2E family transporter</fullName>
    </recommendedName>
</protein>
<feature type="transmembrane region" description="Helical" evidence="6">
    <location>
        <begin position="268"/>
        <end position="287"/>
    </location>
</feature>
<comment type="subcellular location">
    <subcellularLocation>
        <location evidence="1">Membrane</location>
        <topology evidence="1">Multi-pass membrane protein</topology>
    </subcellularLocation>
</comment>
<evidence type="ECO:0000256" key="4">
    <source>
        <dbReference type="ARBA" id="ARBA00022989"/>
    </source>
</evidence>
<dbReference type="EMBL" id="CP012333">
    <property type="protein sequence ID" value="AKU98921.1"/>
    <property type="molecule type" value="Genomic_DNA"/>
</dbReference>